<dbReference type="AlphaFoldDB" id="A0A381S2H3"/>
<dbReference type="EMBL" id="UINC01002517">
    <property type="protein sequence ID" value="SUZ97518.1"/>
    <property type="molecule type" value="Genomic_DNA"/>
</dbReference>
<proteinExistence type="predicted"/>
<organism evidence="2">
    <name type="scientific">marine metagenome</name>
    <dbReference type="NCBI Taxonomy" id="408172"/>
    <lineage>
        <taxon>unclassified sequences</taxon>
        <taxon>metagenomes</taxon>
        <taxon>ecological metagenomes</taxon>
    </lineage>
</organism>
<keyword evidence="1" id="KW-0472">Membrane</keyword>
<protein>
    <submittedName>
        <fullName evidence="2">Uncharacterized protein</fullName>
    </submittedName>
</protein>
<evidence type="ECO:0000313" key="2">
    <source>
        <dbReference type="EMBL" id="SUZ97518.1"/>
    </source>
</evidence>
<accession>A0A381S2H3</accession>
<feature type="transmembrane region" description="Helical" evidence="1">
    <location>
        <begin position="15"/>
        <end position="32"/>
    </location>
</feature>
<sequence length="33" mass="3643">MEKVKQVWTLAKANPKISAAVVVVIVAIYFLVN</sequence>
<reference evidence="2" key="1">
    <citation type="submission" date="2018-05" db="EMBL/GenBank/DDBJ databases">
        <authorList>
            <person name="Lanie J.A."/>
            <person name="Ng W.-L."/>
            <person name="Kazmierczak K.M."/>
            <person name="Andrzejewski T.M."/>
            <person name="Davidsen T.M."/>
            <person name="Wayne K.J."/>
            <person name="Tettelin H."/>
            <person name="Glass J.I."/>
            <person name="Rusch D."/>
            <person name="Podicherti R."/>
            <person name="Tsui H.-C.T."/>
            <person name="Winkler M.E."/>
        </authorList>
    </citation>
    <scope>NUCLEOTIDE SEQUENCE</scope>
</reference>
<keyword evidence="1" id="KW-0812">Transmembrane</keyword>
<gene>
    <name evidence="2" type="ORF">METZ01_LOCUS50372</name>
</gene>
<evidence type="ECO:0000256" key="1">
    <source>
        <dbReference type="SAM" id="Phobius"/>
    </source>
</evidence>
<keyword evidence="1" id="KW-1133">Transmembrane helix</keyword>
<name>A0A381S2H3_9ZZZZ</name>